<dbReference type="Gene3D" id="3.30.420.10">
    <property type="entry name" value="Ribonuclease H-like superfamily/Ribonuclease H"/>
    <property type="match status" value="1"/>
</dbReference>
<dbReference type="InterPro" id="IPR047296">
    <property type="entry name" value="GIY-YIG_UvrC_Cho"/>
</dbReference>
<keyword evidence="3" id="KW-1185">Reference proteome</keyword>
<dbReference type="PANTHER" id="PTHR30562">
    <property type="entry name" value="UVRC/OXIDOREDUCTASE"/>
    <property type="match status" value="1"/>
</dbReference>
<accession>A0ABS2TG01</accession>
<dbReference type="InterPro" id="IPR006054">
    <property type="entry name" value="DnaQ"/>
</dbReference>
<dbReference type="PANTHER" id="PTHR30562:SF1">
    <property type="entry name" value="UVRABC SYSTEM PROTEIN C"/>
    <property type="match status" value="1"/>
</dbReference>
<dbReference type="NCBIfam" id="NF005907">
    <property type="entry name" value="PRK07883.1-5"/>
    <property type="match status" value="1"/>
</dbReference>
<dbReference type="PROSITE" id="PS50164">
    <property type="entry name" value="GIY_YIG"/>
    <property type="match status" value="1"/>
</dbReference>
<organism evidence="2 3">
    <name type="scientific">Flaviflexus equikiangi</name>
    <dbReference type="NCBI Taxonomy" id="2758573"/>
    <lineage>
        <taxon>Bacteria</taxon>
        <taxon>Bacillati</taxon>
        <taxon>Actinomycetota</taxon>
        <taxon>Actinomycetes</taxon>
        <taxon>Actinomycetales</taxon>
        <taxon>Actinomycetaceae</taxon>
        <taxon>Flaviflexus</taxon>
    </lineage>
</organism>
<reference evidence="3" key="1">
    <citation type="submission" date="2021-02" db="EMBL/GenBank/DDBJ databases">
        <title>Leucobacter sp. CX169.</title>
        <authorList>
            <person name="Cheng Y."/>
        </authorList>
    </citation>
    <scope>NUCLEOTIDE SEQUENCE [LARGE SCALE GENOMIC DNA]</scope>
    <source>
        <strain evidence="3">JY899</strain>
    </source>
</reference>
<dbReference type="InterPro" id="IPR012337">
    <property type="entry name" value="RNaseH-like_sf"/>
</dbReference>
<dbReference type="SMART" id="SM00479">
    <property type="entry name" value="EXOIII"/>
    <property type="match status" value="1"/>
</dbReference>
<evidence type="ECO:0000313" key="2">
    <source>
        <dbReference type="EMBL" id="MBM9433267.1"/>
    </source>
</evidence>
<comment type="caution">
    <text evidence="2">The sequence shown here is derived from an EMBL/GenBank/DDBJ whole genome shotgun (WGS) entry which is preliminary data.</text>
</comment>
<keyword evidence="2" id="KW-0378">Hydrolase</keyword>
<dbReference type="Proteomes" id="UP000705983">
    <property type="component" value="Unassembled WGS sequence"/>
</dbReference>
<dbReference type="InterPro" id="IPR013520">
    <property type="entry name" value="Ribonucl_H"/>
</dbReference>
<dbReference type="NCBIfam" id="TIGR00573">
    <property type="entry name" value="dnaq"/>
    <property type="match status" value="1"/>
</dbReference>
<dbReference type="NCBIfam" id="NF005905">
    <property type="entry name" value="PRK07883.1-3"/>
    <property type="match status" value="1"/>
</dbReference>
<name>A0ABS2TG01_9ACTO</name>
<dbReference type="InterPro" id="IPR050066">
    <property type="entry name" value="UvrABC_protein_C"/>
</dbReference>
<dbReference type="InterPro" id="IPR035901">
    <property type="entry name" value="GIY-YIG_endonuc_sf"/>
</dbReference>
<evidence type="ECO:0000259" key="1">
    <source>
        <dbReference type="PROSITE" id="PS50164"/>
    </source>
</evidence>
<proteinExistence type="predicted"/>
<dbReference type="Pfam" id="PF01541">
    <property type="entry name" value="GIY-YIG"/>
    <property type="match status" value="1"/>
</dbReference>
<dbReference type="InterPro" id="IPR000305">
    <property type="entry name" value="GIY-YIG_endonuc"/>
</dbReference>
<feature type="domain" description="GIY-YIG" evidence="1">
    <location>
        <begin position="237"/>
        <end position="315"/>
    </location>
</feature>
<dbReference type="SMART" id="SM00465">
    <property type="entry name" value="GIYc"/>
    <property type="match status" value="1"/>
</dbReference>
<gene>
    <name evidence="2" type="ORF">JVW63_06100</name>
</gene>
<dbReference type="GO" id="GO:0004527">
    <property type="term" value="F:exonuclease activity"/>
    <property type="evidence" value="ECO:0007669"/>
    <property type="project" value="UniProtKB-KW"/>
</dbReference>
<dbReference type="InterPro" id="IPR036397">
    <property type="entry name" value="RNaseH_sf"/>
</dbReference>
<dbReference type="Gene3D" id="3.40.1440.10">
    <property type="entry name" value="GIY-YIG endonuclease"/>
    <property type="match status" value="1"/>
</dbReference>
<dbReference type="RefSeq" id="WP_187996623.1">
    <property type="nucleotide sequence ID" value="NZ_JACEXG010000003.1"/>
</dbReference>
<dbReference type="CDD" id="cd10434">
    <property type="entry name" value="GIY-YIG_UvrC_Cho"/>
    <property type="match status" value="1"/>
</dbReference>
<dbReference type="Pfam" id="PF00929">
    <property type="entry name" value="RNase_T"/>
    <property type="match status" value="1"/>
</dbReference>
<dbReference type="CDD" id="cd06127">
    <property type="entry name" value="DEDDh"/>
    <property type="match status" value="1"/>
</dbReference>
<protein>
    <submittedName>
        <fullName evidence="2">DEDD exonuclease domain-containing protein</fullName>
    </submittedName>
</protein>
<dbReference type="SUPFAM" id="SSF82771">
    <property type="entry name" value="GIY-YIG endonuclease"/>
    <property type="match status" value="1"/>
</dbReference>
<sequence length="574" mass="62719">MAGRLILEDARRAPDGIDVQMSFDDLGTNLRDVTFVVVDLETTGGRPGAEEITEIGAVKSVGGTIVGEFATLVNPNQPIPPYITVLTGITTAMVMAAPRISRVLPAFFEFVGNSPDTVLVAHNARFDIGHLKAAAAALDLPFPRVMSLDTVQLARRTISKDETPNYKLGTLSRVIGTEVTPTHRALDDAKATEELLQFILGRLGPLGVSHLEDLKTITDAVPYRRRKKAHLADGLPRTPGVYRFIGPSGEVLYVGTSVNVYKRVRQYFTAAEKRTRIGEMVDLSVRVDATSTATKLEAQVLELRDIQTFDPPYNRRSKRPDKRPWLILTKEPHPRLSIVRSVAADDLPNALGPFTTWKSAKKAKDLLERVTQVRTCTPRLPLLPPPSARACSLLEMGRCSAPCVTGEPQEALDRAGRVLSGLVDDAVSHTMANLRLMAEREEFERAADERDRLAALVTTAGRKEQLTLLSTNAELRAARPVDHGWEIIVVRWGRLVGSAVAPTIADVLSTANTLAASSPAVDQPVLACGAAPIEEMEILYDWICSSGTRLLTSPPEPFAVSRRSPQRFSIDVER</sequence>
<keyword evidence="2" id="KW-0269">Exonuclease</keyword>
<dbReference type="EMBL" id="JAFFJS010000003">
    <property type="protein sequence ID" value="MBM9433267.1"/>
    <property type="molecule type" value="Genomic_DNA"/>
</dbReference>
<dbReference type="SUPFAM" id="SSF53098">
    <property type="entry name" value="Ribonuclease H-like"/>
    <property type="match status" value="1"/>
</dbReference>
<keyword evidence="2" id="KW-0540">Nuclease</keyword>
<evidence type="ECO:0000313" key="3">
    <source>
        <dbReference type="Proteomes" id="UP000705983"/>
    </source>
</evidence>